<organism evidence="2 3">
    <name type="scientific">Arachidicoccus ginsenosidivorans</name>
    <dbReference type="NCBI Taxonomy" id="496057"/>
    <lineage>
        <taxon>Bacteria</taxon>
        <taxon>Pseudomonadati</taxon>
        <taxon>Bacteroidota</taxon>
        <taxon>Chitinophagia</taxon>
        <taxon>Chitinophagales</taxon>
        <taxon>Chitinophagaceae</taxon>
        <taxon>Arachidicoccus</taxon>
    </lineage>
</organism>
<dbReference type="EMBL" id="CP042434">
    <property type="protein sequence ID" value="QEC70760.1"/>
    <property type="molecule type" value="Genomic_DNA"/>
</dbReference>
<dbReference type="PANTHER" id="PTHR31435:SF9">
    <property type="entry name" value="PROTEIN NATD1"/>
    <property type="match status" value="1"/>
</dbReference>
<dbReference type="RefSeq" id="WP_146780020.1">
    <property type="nucleotide sequence ID" value="NZ_CP042434.1"/>
</dbReference>
<dbReference type="KEGG" id="agi:FSB73_02705"/>
<sequence>MSTSIYSSMKLVDNKEQHKLALPIDPKQGYAFVRYGLRDHHIDLHHIEVSPGLRGQGIASVLAEKVFAFIAEKQLDYTIYCSFLKTWKYRRDSKESDN</sequence>
<dbReference type="InterPro" id="IPR031165">
    <property type="entry name" value="GNAT_YJDJ"/>
</dbReference>
<dbReference type="Pfam" id="PF14542">
    <property type="entry name" value="Acetyltransf_CG"/>
    <property type="match status" value="1"/>
</dbReference>
<evidence type="ECO:0000259" key="1">
    <source>
        <dbReference type="PROSITE" id="PS51729"/>
    </source>
</evidence>
<dbReference type="InterPro" id="IPR016181">
    <property type="entry name" value="Acyl_CoA_acyltransferase"/>
</dbReference>
<dbReference type="PROSITE" id="PS51729">
    <property type="entry name" value="GNAT_YJDJ"/>
    <property type="match status" value="1"/>
</dbReference>
<accession>A0A5B8VH15</accession>
<dbReference type="PANTHER" id="PTHR31435">
    <property type="entry name" value="PROTEIN NATD1"/>
    <property type="match status" value="1"/>
</dbReference>
<protein>
    <submittedName>
        <fullName evidence="2">N-acetyltransferase</fullName>
    </submittedName>
</protein>
<evidence type="ECO:0000313" key="2">
    <source>
        <dbReference type="EMBL" id="QEC70760.1"/>
    </source>
</evidence>
<dbReference type="GO" id="GO:0016740">
    <property type="term" value="F:transferase activity"/>
    <property type="evidence" value="ECO:0007669"/>
    <property type="project" value="UniProtKB-KW"/>
</dbReference>
<feature type="domain" description="N-acetyltransferase" evidence="1">
    <location>
        <begin position="12"/>
        <end position="98"/>
    </location>
</feature>
<keyword evidence="2" id="KW-0808">Transferase</keyword>
<evidence type="ECO:0000313" key="3">
    <source>
        <dbReference type="Proteomes" id="UP000321291"/>
    </source>
</evidence>
<gene>
    <name evidence="2" type="ORF">FSB73_02705</name>
</gene>
<name>A0A5B8VH15_9BACT</name>
<dbReference type="SUPFAM" id="SSF55729">
    <property type="entry name" value="Acyl-CoA N-acyltransferases (Nat)"/>
    <property type="match status" value="1"/>
</dbReference>
<dbReference type="Proteomes" id="UP000321291">
    <property type="component" value="Chromosome"/>
</dbReference>
<keyword evidence="3" id="KW-1185">Reference proteome</keyword>
<reference evidence="2 3" key="1">
    <citation type="journal article" date="2017" name="Int. J. Syst. Evol. Microbiol.">
        <title>Arachidicoccus ginsenosidivorans sp. nov., with ginsenoside-converting activity isolated from ginseng cultivating soil.</title>
        <authorList>
            <person name="Siddiqi M.Z."/>
            <person name="Aslam Z."/>
            <person name="Im W.T."/>
        </authorList>
    </citation>
    <scope>NUCLEOTIDE SEQUENCE [LARGE SCALE GENOMIC DNA]</scope>
    <source>
        <strain evidence="2 3">Gsoil 809</strain>
    </source>
</reference>
<dbReference type="OrthoDB" id="1120671at2"/>
<dbReference type="CDD" id="cd04301">
    <property type="entry name" value="NAT_SF"/>
    <property type="match status" value="1"/>
</dbReference>
<dbReference type="Gene3D" id="3.40.630.30">
    <property type="match status" value="1"/>
</dbReference>
<proteinExistence type="predicted"/>
<dbReference type="AlphaFoldDB" id="A0A5B8VH15"/>
<dbReference type="InterPro" id="IPR045057">
    <property type="entry name" value="Gcn5-rel_NAT"/>
</dbReference>